<evidence type="ECO:0000313" key="3">
    <source>
        <dbReference type="Proteomes" id="UP001139414"/>
    </source>
</evidence>
<feature type="signal peptide" evidence="1">
    <location>
        <begin position="1"/>
        <end position="23"/>
    </location>
</feature>
<comment type="caution">
    <text evidence="2">The sequence shown here is derived from an EMBL/GenBank/DDBJ whole genome shotgun (WGS) entry which is preliminary data.</text>
</comment>
<dbReference type="Proteomes" id="UP001139414">
    <property type="component" value="Unassembled WGS sequence"/>
</dbReference>
<dbReference type="RefSeq" id="WP_229340634.1">
    <property type="nucleotide sequence ID" value="NZ_JAJBZG010000005.1"/>
</dbReference>
<reference evidence="2" key="1">
    <citation type="submission" date="2021-10" db="EMBL/GenBank/DDBJ databases">
        <title>Gramella sp. ASW11-100T, isolated from marine sediment.</title>
        <authorList>
            <person name="Xia C."/>
        </authorList>
    </citation>
    <scope>NUCLEOTIDE SEQUENCE</scope>
    <source>
        <strain evidence="2">ASW11-100</strain>
    </source>
</reference>
<dbReference type="PROSITE" id="PS51257">
    <property type="entry name" value="PROKAR_LIPOPROTEIN"/>
    <property type="match status" value="1"/>
</dbReference>
<proteinExistence type="predicted"/>
<organism evidence="2 3">
    <name type="scientific">Christiangramia sediminis</name>
    <dbReference type="NCBI Taxonomy" id="2881336"/>
    <lineage>
        <taxon>Bacteria</taxon>
        <taxon>Pseudomonadati</taxon>
        <taxon>Bacteroidota</taxon>
        <taxon>Flavobacteriia</taxon>
        <taxon>Flavobacteriales</taxon>
        <taxon>Flavobacteriaceae</taxon>
        <taxon>Christiangramia</taxon>
    </lineage>
</organism>
<dbReference type="AlphaFoldDB" id="A0A9X1LJQ8"/>
<gene>
    <name evidence="2" type="ORF">LGQ90_09840</name>
</gene>
<feature type="chain" id="PRO_5040718131" evidence="1">
    <location>
        <begin position="24"/>
        <end position="185"/>
    </location>
</feature>
<dbReference type="EMBL" id="JAJBZG010000005">
    <property type="protein sequence ID" value="MCB7481560.1"/>
    <property type="molecule type" value="Genomic_DNA"/>
</dbReference>
<keyword evidence="3" id="KW-1185">Reference proteome</keyword>
<evidence type="ECO:0000256" key="1">
    <source>
        <dbReference type="SAM" id="SignalP"/>
    </source>
</evidence>
<evidence type="ECO:0000313" key="2">
    <source>
        <dbReference type="EMBL" id="MCB7481560.1"/>
    </source>
</evidence>
<accession>A0A9X1LJQ8</accession>
<sequence>MKNYFLPRIFFLLLTLLSFSACSEDDDAPNDDDGGGSGNGNATYDGRTFNFTQGVVAEFGQGDEGVYNFDIDLLSDDFDIDFENEEINGRGEVLYFEMWTSQSSELKEGTYKLSNGESDFGITFADFSEDYNFNLDEGSLKEAVEAEVVLSRSGSIYSLDYTLNFADGKTLTGSFEGDLYEVTAD</sequence>
<name>A0A9X1LJQ8_9FLAO</name>
<protein>
    <submittedName>
        <fullName evidence="2">Uncharacterized protein</fullName>
    </submittedName>
</protein>
<keyword evidence="1" id="KW-0732">Signal</keyword>